<dbReference type="AlphaFoldDB" id="A0A1B1E7K3"/>
<dbReference type="RefSeq" id="XP_019917658.1">
    <property type="nucleotide sequence ID" value="XM_020062331.1"/>
</dbReference>
<dbReference type="VEuPathDB" id="PlasmoDB:PCOAH_00055520"/>
<proteinExistence type="predicted"/>
<feature type="domain" description="SET" evidence="1">
    <location>
        <begin position="46"/>
        <end position="189"/>
    </location>
</feature>
<gene>
    <name evidence="2" type="ORF">PCOAH_00055520</name>
</gene>
<dbReference type="Proteomes" id="UP000092716">
    <property type="component" value="Chromosome 14"/>
</dbReference>
<evidence type="ECO:0000259" key="1">
    <source>
        <dbReference type="PROSITE" id="PS50280"/>
    </source>
</evidence>
<evidence type="ECO:0000313" key="2">
    <source>
        <dbReference type="EMBL" id="ANQ10963.1"/>
    </source>
</evidence>
<dbReference type="InterPro" id="IPR001214">
    <property type="entry name" value="SET_dom"/>
</dbReference>
<dbReference type="InterPro" id="IPR046341">
    <property type="entry name" value="SET_dom_sf"/>
</dbReference>
<dbReference type="Pfam" id="PF00856">
    <property type="entry name" value="SET"/>
    <property type="match status" value="1"/>
</dbReference>
<dbReference type="PROSITE" id="PS50280">
    <property type="entry name" value="SET"/>
    <property type="match status" value="1"/>
</dbReference>
<dbReference type="OrthoDB" id="3180714at2759"/>
<dbReference type="EMBL" id="CP016252">
    <property type="protein sequence ID" value="ANQ10963.1"/>
    <property type="molecule type" value="Genomic_DNA"/>
</dbReference>
<protein>
    <recommendedName>
        <fullName evidence="1">SET domain-containing protein</fullName>
    </recommendedName>
</protein>
<name>A0A1B1E7K3_9APIC</name>
<organism evidence="2 3">
    <name type="scientific">Plasmodium coatneyi</name>
    <dbReference type="NCBI Taxonomy" id="208452"/>
    <lineage>
        <taxon>Eukaryota</taxon>
        <taxon>Sar</taxon>
        <taxon>Alveolata</taxon>
        <taxon>Apicomplexa</taxon>
        <taxon>Aconoidasida</taxon>
        <taxon>Haemosporida</taxon>
        <taxon>Plasmodiidae</taxon>
        <taxon>Plasmodium</taxon>
    </lineage>
</organism>
<keyword evidence="3" id="KW-1185">Reference proteome</keyword>
<evidence type="ECO:0000313" key="3">
    <source>
        <dbReference type="Proteomes" id="UP000092716"/>
    </source>
</evidence>
<reference evidence="3" key="1">
    <citation type="submission" date="2016-06" db="EMBL/GenBank/DDBJ databases">
        <title>First high quality genome sequence of Plasmodium coatneyi using continuous long reads from single molecule, real-time sequencing.</title>
        <authorList>
            <person name="Chien J.-T."/>
            <person name="Pakala S.B."/>
            <person name="Geraldo J.A."/>
            <person name="Lapp S.A."/>
            <person name="Barnwell J.W."/>
            <person name="Kissinger J.C."/>
            <person name="Galinski M.R."/>
            <person name="Humphrey J.C."/>
        </authorList>
    </citation>
    <scope>NUCLEOTIDE SEQUENCE [LARGE SCALE GENOMIC DNA]</scope>
    <source>
        <strain evidence="3">Hackeri</strain>
    </source>
</reference>
<dbReference type="KEGG" id="pcot:PCOAH_00055520"/>
<dbReference type="GeneID" id="30912286"/>
<accession>A0A1B1E7K3</accession>
<dbReference type="SMART" id="SM00317">
    <property type="entry name" value="SET"/>
    <property type="match status" value="1"/>
</dbReference>
<dbReference type="Gene3D" id="2.170.270.10">
    <property type="entry name" value="SET domain"/>
    <property type="match status" value="1"/>
</dbReference>
<sequence>MTFIRHPPAAKVVELMTRRRFHNYFAKDTLRQILKNEQINFNDLHKRVYVGSSPLNGVGIFSFDEIKKNEIIEICPTVKMKREDIPEKLVNYLFESKKENINTQVVRIVTKRKDTINYKLLPLGYGILYNHSDPPNAFVHIVSLREEKEKKSDESDKDEKNETITSDQIMIFRAQRDIQKNEEIFISYGHSWWKVICGHNDSFVEEIQIN</sequence>
<dbReference type="SUPFAM" id="SSF82199">
    <property type="entry name" value="SET domain"/>
    <property type="match status" value="1"/>
</dbReference>